<feature type="compositionally biased region" description="Polar residues" evidence="6">
    <location>
        <begin position="982"/>
        <end position="991"/>
    </location>
</feature>
<feature type="repeat" description="PPR" evidence="5">
    <location>
        <begin position="547"/>
        <end position="581"/>
    </location>
</feature>
<dbReference type="Pfam" id="PF13812">
    <property type="entry name" value="PPR_3"/>
    <property type="match status" value="1"/>
</dbReference>
<gene>
    <name evidence="7" type="ORF">H4R34_001451</name>
</gene>
<dbReference type="NCBIfam" id="TIGR00756">
    <property type="entry name" value="PPR"/>
    <property type="match status" value="2"/>
</dbReference>
<evidence type="ECO:0000256" key="3">
    <source>
        <dbReference type="ARBA" id="ARBA00044493"/>
    </source>
</evidence>
<accession>A0A9W8BBD4</accession>
<feature type="compositionally biased region" description="Polar residues" evidence="6">
    <location>
        <begin position="58"/>
        <end position="67"/>
    </location>
</feature>
<evidence type="ECO:0000256" key="2">
    <source>
        <dbReference type="ARBA" id="ARBA00022737"/>
    </source>
</evidence>
<feature type="region of interest" description="Disordered" evidence="6">
    <location>
        <begin position="33"/>
        <end position="121"/>
    </location>
</feature>
<dbReference type="AlphaFoldDB" id="A0A9W8BBD4"/>
<dbReference type="PANTHER" id="PTHR47447:SF17">
    <property type="entry name" value="OS12G0638900 PROTEIN"/>
    <property type="match status" value="1"/>
</dbReference>
<comment type="function">
    <text evidence="3">Regulates mitochondrial small subunit maturation by controlling 15S rRNA 5'-end processing. Localizes to the 5' precursor of the 15S rRNA in a position that is subsequently occupied by mS47 in the mature yeast mtSSU. Uses structure and sequence-specific RNA recognition, binding to a single-stranded region of the precursor and specifically recognizing bases -6 to -1. The exchange of Ccm1 for mS47 is coupled to the irreversible removal of precursor rRNA that is accompanied by conformational changes of the mitoribosomal proteins uS5m and mS26. These conformational changes signal completion of 5'-end rRNA processing through protection of the mature 5'-end of the 15S rRNA and stabilization of mS47. The removal of the 5' precursor together with the dissociation of Ccm1 may be catalyzed by the 5'-3' exoribonuclease Pet127. Involved in the specific removal of group I introns in mitochondrial encoded transcripts.</text>
</comment>
<evidence type="ECO:0000313" key="7">
    <source>
        <dbReference type="EMBL" id="KAJ1983137.1"/>
    </source>
</evidence>
<reference evidence="7" key="1">
    <citation type="submission" date="2022-07" db="EMBL/GenBank/DDBJ databases">
        <title>Phylogenomic reconstructions and comparative analyses of Kickxellomycotina fungi.</title>
        <authorList>
            <person name="Reynolds N.K."/>
            <person name="Stajich J.E."/>
            <person name="Barry K."/>
            <person name="Grigoriev I.V."/>
            <person name="Crous P."/>
            <person name="Smith M.E."/>
        </authorList>
    </citation>
    <scope>NUCLEOTIDE SEQUENCE</scope>
    <source>
        <strain evidence="7">RSA 567</strain>
    </source>
</reference>
<feature type="repeat" description="PPR" evidence="5">
    <location>
        <begin position="582"/>
        <end position="616"/>
    </location>
</feature>
<sequence>MSSMAARPESTHGWWCPVRTLTLSPACLANKGRAPTVHDRIPNHGYEPPIDTKRHQTIPFTPASSDNAEPAKPLGFLSGFQPSSTPATQPKREPRPPSRGPSSRAVQAQRSSPAEPQIPSVYFSPREAPISAKQYRLVTQVFTNPEALWQYYQRLKGQGKHDQLMPDVYRQTLQTIMDAGRPLKHDRTLSQQTKLPEPGVTRELKPAQFNRQIQMERLKTGEYHLEPQDPAVKQFKWRFTGQWERRIAQLCWDWVAMVATKLSVRTTTDGPSSLATIFPELMETPLPQPTQMLPGDSPMTVLPTTTSAQLLTGVFCIQDFKLIIQALVAVQRADLAQRALSLLAQCGIHPATPILDPLFLHYYSQRDPKGMRSLLQQMYRWNLAPSQFQYSTLIALHAQDPAQLPRAIAYYEEMKTHGWWPNQYAYCPIIMGLAHQRDREGVKLWCRRLLQSETSMSIQAYNIVLWSLGRTQQLEVMWKVYFRMRHQVIADTPQLTVRPHAEADEWQSPAPDSATYTIMLDAFMRAKDVVRVAVLQRDWQASRVGWSAHICNTWIKYWCENGQLENANKMLQLMPARGISPTEVNYLTIITQLCRRGRHEDAHHYLTQMQAQGLSPTLPIFTRLIRSYAEAKNLAMVDQLLDQMRCLGISGNAMTQNAVLVGLMHCYRYHEAIRWFNTWNATASRSGAQDCPAPNWETYCLMATMYLRMRKVPLALVLVDEQRARLPDAQHGIWVRLAQACARHHLPKALNLLYDAWVARLPKDFSHSPCTSGPETSSTDLTNRCGPRIPPLGGKEPPNPYSGVCQAFMHAFSFLWRKPDFQRVWTDMERWQLPVDAAGLTILFRACGRLGLPVELKQTQKLAQRQGLALNLANFHALLSSHGFLNQPQAMVHTITGDMHLQQPSPVVPTRTTLEIALSFPCMWRAKVPTSPTLSGSYRVIHGHIATHYPDLVPVLEQVAKEKMLSVAQLRTKQNRHRDQDNGNSVNDSAH</sequence>
<name>A0A9W8BBD4_9FUNG</name>
<evidence type="ECO:0008006" key="9">
    <source>
        <dbReference type="Google" id="ProtNLM"/>
    </source>
</evidence>
<organism evidence="7 8">
    <name type="scientific">Dimargaris verticillata</name>
    <dbReference type="NCBI Taxonomy" id="2761393"/>
    <lineage>
        <taxon>Eukaryota</taxon>
        <taxon>Fungi</taxon>
        <taxon>Fungi incertae sedis</taxon>
        <taxon>Zoopagomycota</taxon>
        <taxon>Kickxellomycotina</taxon>
        <taxon>Dimargaritomycetes</taxon>
        <taxon>Dimargaritales</taxon>
        <taxon>Dimargaritaceae</taxon>
        <taxon>Dimargaris</taxon>
    </lineage>
</organism>
<evidence type="ECO:0000256" key="4">
    <source>
        <dbReference type="ARBA" id="ARBA00044511"/>
    </source>
</evidence>
<dbReference type="EMBL" id="JANBQB010000068">
    <property type="protein sequence ID" value="KAJ1983137.1"/>
    <property type="molecule type" value="Genomic_DNA"/>
</dbReference>
<feature type="region of interest" description="Disordered" evidence="6">
    <location>
        <begin position="971"/>
        <end position="991"/>
    </location>
</feature>
<comment type="subunit">
    <text evidence="4">Binds to mitochondrial small subunit 15S rRNA.</text>
</comment>
<comment type="similarity">
    <text evidence="1">Belongs to the CCM1 family.</text>
</comment>
<evidence type="ECO:0000313" key="8">
    <source>
        <dbReference type="Proteomes" id="UP001151582"/>
    </source>
</evidence>
<dbReference type="OrthoDB" id="185373at2759"/>
<dbReference type="Pfam" id="PF13041">
    <property type="entry name" value="PPR_2"/>
    <property type="match status" value="1"/>
</dbReference>
<dbReference type="PANTHER" id="PTHR47447">
    <property type="entry name" value="OS03G0856100 PROTEIN"/>
    <property type="match status" value="1"/>
</dbReference>
<keyword evidence="2" id="KW-0677">Repeat</keyword>
<dbReference type="PROSITE" id="PS51375">
    <property type="entry name" value="PPR"/>
    <property type="match status" value="2"/>
</dbReference>
<dbReference type="InterPro" id="IPR002885">
    <property type="entry name" value="PPR_rpt"/>
</dbReference>
<proteinExistence type="inferred from homology"/>
<dbReference type="Proteomes" id="UP001151582">
    <property type="component" value="Unassembled WGS sequence"/>
</dbReference>
<protein>
    <recommendedName>
        <fullName evidence="9">Pentacotripeptide-repeat region of PRORP domain-containing protein</fullName>
    </recommendedName>
</protein>
<keyword evidence="8" id="KW-1185">Reference proteome</keyword>
<evidence type="ECO:0000256" key="1">
    <source>
        <dbReference type="ARBA" id="ARBA00006192"/>
    </source>
</evidence>
<evidence type="ECO:0000256" key="5">
    <source>
        <dbReference type="PROSITE-ProRule" id="PRU00708"/>
    </source>
</evidence>
<feature type="compositionally biased region" description="Polar residues" evidence="6">
    <location>
        <begin position="105"/>
        <end position="114"/>
    </location>
</feature>
<dbReference type="InterPro" id="IPR011990">
    <property type="entry name" value="TPR-like_helical_dom_sf"/>
</dbReference>
<evidence type="ECO:0000256" key="6">
    <source>
        <dbReference type="SAM" id="MobiDB-lite"/>
    </source>
</evidence>
<comment type="caution">
    <text evidence="7">The sequence shown here is derived from an EMBL/GenBank/DDBJ whole genome shotgun (WGS) entry which is preliminary data.</text>
</comment>
<dbReference type="Gene3D" id="1.25.40.10">
    <property type="entry name" value="Tetratricopeptide repeat domain"/>
    <property type="match status" value="3"/>
</dbReference>